<dbReference type="FunFam" id="2.40.50.140:FF:000051">
    <property type="entry name" value="RNA-binding transcriptional accessory protein"/>
    <property type="match status" value="1"/>
</dbReference>
<keyword evidence="4 7" id="KW-0689">Ribosomal protein</keyword>
<organism evidence="9">
    <name type="scientific">Acetithermum autotrophicum</name>
    <dbReference type="NCBI Taxonomy" id="1446466"/>
    <lineage>
        <taxon>Bacteria</taxon>
        <taxon>Candidatus Bipolaricaulota</taxon>
        <taxon>Candidatus Acetithermum</taxon>
    </lineage>
</organism>
<comment type="function">
    <text evidence="6 7">Binds mRNA; thus facilitating recognition of the initiation point. It is needed to translate mRNA with a short Shine-Dalgarno (SD) purine-rich sequence.</text>
</comment>
<reference evidence="9" key="1">
    <citation type="journal article" date="2005" name="Environ. Microbiol.">
        <title>Genetic and functional properties of uncultivated thermophilic crenarchaeotes from a subsurface gold mine as revealed by analysis of genome fragments.</title>
        <authorList>
            <person name="Nunoura T."/>
            <person name="Hirayama H."/>
            <person name="Takami H."/>
            <person name="Oida H."/>
            <person name="Nishi S."/>
            <person name="Shimamura S."/>
            <person name="Suzuki Y."/>
            <person name="Inagaki F."/>
            <person name="Takai K."/>
            <person name="Nealson K.H."/>
            <person name="Horikoshi K."/>
        </authorList>
    </citation>
    <scope>NUCLEOTIDE SEQUENCE</scope>
</reference>
<dbReference type="EMBL" id="AP011803">
    <property type="protein sequence ID" value="BAL59740.1"/>
    <property type="molecule type" value="Genomic_DNA"/>
</dbReference>
<dbReference type="AlphaFoldDB" id="H5ST90"/>
<dbReference type="Gene3D" id="2.40.50.140">
    <property type="entry name" value="Nucleic acid-binding proteins"/>
    <property type="match status" value="5"/>
</dbReference>
<evidence type="ECO:0000256" key="5">
    <source>
        <dbReference type="ARBA" id="ARBA00023274"/>
    </source>
</evidence>
<feature type="domain" description="S1 motif" evidence="8">
    <location>
        <begin position="374"/>
        <end position="443"/>
    </location>
</feature>
<dbReference type="SUPFAM" id="SSF50249">
    <property type="entry name" value="Nucleic acid-binding proteins"/>
    <property type="match status" value="6"/>
</dbReference>
<dbReference type="Pfam" id="PF00575">
    <property type="entry name" value="S1"/>
    <property type="match status" value="5"/>
</dbReference>
<dbReference type="GO" id="GO:0003735">
    <property type="term" value="F:structural constituent of ribosome"/>
    <property type="evidence" value="ECO:0007669"/>
    <property type="project" value="InterPro"/>
</dbReference>
<dbReference type="CDD" id="cd04465">
    <property type="entry name" value="S1_RPS1_repeat_ec2_hs2"/>
    <property type="match status" value="1"/>
</dbReference>
<feature type="domain" description="S1 motif" evidence="8">
    <location>
        <begin position="113"/>
        <end position="182"/>
    </location>
</feature>
<evidence type="ECO:0000256" key="4">
    <source>
        <dbReference type="ARBA" id="ARBA00022980"/>
    </source>
</evidence>
<reference evidence="9" key="2">
    <citation type="journal article" date="2012" name="PLoS ONE">
        <title>A Deeply Branching Thermophilic Bacterium with an Ancient Acetyl-CoA Pathway Dominates a Subsurface Ecosystem.</title>
        <authorList>
            <person name="Takami H."/>
            <person name="Noguchi H."/>
            <person name="Takaki Y."/>
            <person name="Uchiyama I."/>
            <person name="Toyoda A."/>
            <person name="Nishi S."/>
            <person name="Chee G.-J."/>
            <person name="Arai W."/>
            <person name="Nunoura T."/>
            <person name="Itoh T."/>
            <person name="Hattori M."/>
            <person name="Takai K."/>
        </authorList>
    </citation>
    <scope>NUCLEOTIDE SEQUENCE</scope>
</reference>
<keyword evidence="3 7" id="KW-0694">RNA-binding</keyword>
<dbReference type="FunFam" id="2.40.50.140:FF:000103">
    <property type="entry name" value="protein RRP5 homolog"/>
    <property type="match status" value="2"/>
</dbReference>
<dbReference type="InterPro" id="IPR035104">
    <property type="entry name" value="Ribosomal_protein_S1-like"/>
</dbReference>
<dbReference type="SMART" id="SM00316">
    <property type="entry name" value="S1"/>
    <property type="match status" value="6"/>
</dbReference>
<dbReference type="InterPro" id="IPR000110">
    <property type="entry name" value="Ribosomal_bS1"/>
</dbReference>
<evidence type="ECO:0000256" key="2">
    <source>
        <dbReference type="ARBA" id="ARBA00022737"/>
    </source>
</evidence>
<dbReference type="CDD" id="cd05688">
    <property type="entry name" value="S1_RPS1_repeat_ec3"/>
    <property type="match status" value="3"/>
</dbReference>
<evidence type="ECO:0000256" key="1">
    <source>
        <dbReference type="ARBA" id="ARBA00006767"/>
    </source>
</evidence>
<dbReference type="PANTHER" id="PTHR10724">
    <property type="entry name" value="30S RIBOSOMAL PROTEIN S1"/>
    <property type="match status" value="1"/>
</dbReference>
<proteinExistence type="inferred from homology"/>
<dbReference type="GO" id="GO:0003729">
    <property type="term" value="F:mRNA binding"/>
    <property type="evidence" value="ECO:0007669"/>
    <property type="project" value="TreeGrafter"/>
</dbReference>
<protein>
    <recommendedName>
        <fullName evidence="7">30S ribosomal protein S1</fullName>
    </recommendedName>
</protein>
<dbReference type="PIRSF" id="PIRSF002111">
    <property type="entry name" value="RpsA"/>
    <property type="match status" value="1"/>
</dbReference>
<keyword evidence="5 7" id="KW-0687">Ribonucleoprotein</keyword>
<dbReference type="FunFam" id="2.40.50.140:FF:000011">
    <property type="entry name" value="30S ribosomal protein S1"/>
    <property type="match status" value="1"/>
</dbReference>
<keyword evidence="2" id="KW-0677">Repeat</keyword>
<dbReference type="InterPro" id="IPR012340">
    <property type="entry name" value="NA-bd_OB-fold"/>
</dbReference>
<evidence type="ECO:0000313" key="9">
    <source>
        <dbReference type="EMBL" id="BAL59740.1"/>
    </source>
</evidence>
<dbReference type="PRINTS" id="PR00681">
    <property type="entry name" value="RIBOSOMALS1"/>
</dbReference>
<feature type="domain" description="S1 motif" evidence="8">
    <location>
        <begin position="30"/>
        <end position="95"/>
    </location>
</feature>
<comment type="similarity">
    <text evidence="1 7">Belongs to the bacterial ribosomal protein bS1 family.</text>
</comment>
<evidence type="ECO:0000259" key="8">
    <source>
        <dbReference type="PROSITE" id="PS50126"/>
    </source>
</evidence>
<gene>
    <name evidence="9" type="ORF">HGMM_OP4C376</name>
</gene>
<dbReference type="InterPro" id="IPR003029">
    <property type="entry name" value="S1_domain"/>
</dbReference>
<dbReference type="GO" id="GO:0022627">
    <property type="term" value="C:cytosolic small ribosomal subunit"/>
    <property type="evidence" value="ECO:0007669"/>
    <property type="project" value="TreeGrafter"/>
</dbReference>
<dbReference type="PANTHER" id="PTHR10724:SF7">
    <property type="entry name" value="SMALL RIBOSOMAL SUBUNIT PROTEIN BS1C"/>
    <property type="match status" value="1"/>
</dbReference>
<accession>H5ST90</accession>
<dbReference type="InterPro" id="IPR050437">
    <property type="entry name" value="Ribos_protein_bS1-like"/>
</dbReference>
<sequence>MSEELEQKATEPSQMEALLDDQDVLTYSRGDILRGRVVQVSDQGVLVDIGYKSEALMKPTELAPFHKAPLQPGDEIEVLITYIDEEEGTIHVSEKAALYEKRISELERAYRHRLPITGTIEDEVKDAGYHVNLLKSGIRAFLPGSHLGEDLTPNIEELRGKEVPFIILELDRRERNLVVSHREYLKELERQKKEELFSKLQPGQVIEGTIKSIVDFGLFVDIGGFEGLVHRSEISWKDIPVPPNTYKVGDKVTVKVLGVDRSKERISLSIKQLRPDPWIGLKQRYPAGTKTTGTVVSLTDFGAFVRIEEDVEGLVHISELSWGYPEHPREVVKVGQQVEVVVLDVNEQERRVSLSMKRVQPDPWEKIEEKYPEGSIVHGRVTKLADFGAFVHLEDGVEALLHISEMSWDKVNKPSDVVTEGQEITAKVIKSDASKRKIRLSLKELQEDPWHKFLESYSVGSIVEGPITELKDFGAFMKITDDVEGLIHVSEITDERIATPADVLQVGQTVKARIIGINEEKRQVRLSMRNLHKQEHLVTSSDAGHEAITMGERIKGLKELLKGSENP</sequence>
<dbReference type="PROSITE" id="PS50126">
    <property type="entry name" value="S1"/>
    <property type="match status" value="6"/>
</dbReference>
<evidence type="ECO:0000256" key="7">
    <source>
        <dbReference type="PIRNR" id="PIRNR002111"/>
    </source>
</evidence>
<feature type="domain" description="S1 motif" evidence="8">
    <location>
        <begin position="203"/>
        <end position="271"/>
    </location>
</feature>
<name>H5ST90_ACEAU</name>
<feature type="domain" description="S1 motif" evidence="8">
    <location>
        <begin position="288"/>
        <end position="357"/>
    </location>
</feature>
<evidence type="ECO:0000256" key="3">
    <source>
        <dbReference type="ARBA" id="ARBA00022884"/>
    </source>
</evidence>
<feature type="domain" description="S1 motif" evidence="8">
    <location>
        <begin position="460"/>
        <end position="529"/>
    </location>
</feature>
<evidence type="ECO:0000256" key="6">
    <source>
        <dbReference type="ARBA" id="ARBA00025604"/>
    </source>
</evidence>
<dbReference type="GO" id="GO:0006412">
    <property type="term" value="P:translation"/>
    <property type="evidence" value="ECO:0007669"/>
    <property type="project" value="InterPro"/>
</dbReference>